<accession>A0A915JGB9</accession>
<organism evidence="1 2">
    <name type="scientific">Romanomermis culicivorax</name>
    <name type="common">Nematode worm</name>
    <dbReference type="NCBI Taxonomy" id="13658"/>
    <lineage>
        <taxon>Eukaryota</taxon>
        <taxon>Metazoa</taxon>
        <taxon>Ecdysozoa</taxon>
        <taxon>Nematoda</taxon>
        <taxon>Enoplea</taxon>
        <taxon>Dorylaimia</taxon>
        <taxon>Mermithida</taxon>
        <taxon>Mermithoidea</taxon>
        <taxon>Mermithidae</taxon>
        <taxon>Romanomermis</taxon>
    </lineage>
</organism>
<dbReference type="Proteomes" id="UP000887565">
    <property type="component" value="Unplaced"/>
</dbReference>
<evidence type="ECO:0000313" key="2">
    <source>
        <dbReference type="WBParaSite" id="nRc.2.0.1.t24992-RA"/>
    </source>
</evidence>
<keyword evidence="1" id="KW-1185">Reference proteome</keyword>
<reference evidence="2" key="1">
    <citation type="submission" date="2022-11" db="UniProtKB">
        <authorList>
            <consortium name="WormBaseParasite"/>
        </authorList>
    </citation>
    <scope>IDENTIFICATION</scope>
</reference>
<sequence>MRFSAMDSPPGEQAKFLVEKSTDLDQLLDFGLLRLSRI</sequence>
<name>A0A915JGB9_ROMCU</name>
<dbReference type="WBParaSite" id="nRc.2.0.1.t24992-RA">
    <property type="protein sequence ID" value="nRc.2.0.1.t24992-RA"/>
    <property type="gene ID" value="nRc.2.0.1.g24992"/>
</dbReference>
<protein>
    <submittedName>
        <fullName evidence="2">Uncharacterized protein</fullName>
    </submittedName>
</protein>
<evidence type="ECO:0000313" key="1">
    <source>
        <dbReference type="Proteomes" id="UP000887565"/>
    </source>
</evidence>
<proteinExistence type="predicted"/>
<dbReference type="AlphaFoldDB" id="A0A915JGB9"/>